<feature type="compositionally biased region" description="Pro residues" evidence="1">
    <location>
        <begin position="348"/>
        <end position="361"/>
    </location>
</feature>
<feature type="region of interest" description="Disordered" evidence="1">
    <location>
        <begin position="261"/>
        <end position="369"/>
    </location>
</feature>
<accession>A0ABP5E7Z3</accession>
<organism evidence="4 5">
    <name type="scientific">Amycolatopsis minnesotensis</name>
    <dbReference type="NCBI Taxonomy" id="337894"/>
    <lineage>
        <taxon>Bacteria</taxon>
        <taxon>Bacillati</taxon>
        <taxon>Actinomycetota</taxon>
        <taxon>Actinomycetes</taxon>
        <taxon>Pseudonocardiales</taxon>
        <taxon>Pseudonocardiaceae</taxon>
        <taxon>Amycolatopsis</taxon>
    </lineage>
</organism>
<reference evidence="5" key="1">
    <citation type="journal article" date="2019" name="Int. J. Syst. Evol. Microbiol.">
        <title>The Global Catalogue of Microorganisms (GCM) 10K type strain sequencing project: providing services to taxonomists for standard genome sequencing and annotation.</title>
        <authorList>
            <consortium name="The Broad Institute Genomics Platform"/>
            <consortium name="The Broad Institute Genome Sequencing Center for Infectious Disease"/>
            <person name="Wu L."/>
            <person name="Ma J."/>
        </authorList>
    </citation>
    <scope>NUCLEOTIDE SEQUENCE [LARGE SCALE GENOMIC DNA]</scope>
    <source>
        <strain evidence="5">JCM 14545</strain>
    </source>
</reference>
<protein>
    <submittedName>
        <fullName evidence="4">DUF5667 domain-containing protein</fullName>
    </submittedName>
</protein>
<keyword evidence="2" id="KW-1133">Transmembrane helix</keyword>
<evidence type="ECO:0000256" key="2">
    <source>
        <dbReference type="SAM" id="Phobius"/>
    </source>
</evidence>
<evidence type="ECO:0000313" key="4">
    <source>
        <dbReference type="EMBL" id="GAA1992771.1"/>
    </source>
</evidence>
<keyword evidence="5" id="KW-1185">Reference proteome</keyword>
<dbReference type="Pfam" id="PF18915">
    <property type="entry name" value="DUF5667"/>
    <property type="match status" value="1"/>
</dbReference>
<dbReference type="InterPro" id="IPR043725">
    <property type="entry name" value="DUF5667"/>
</dbReference>
<feature type="domain" description="DUF5667" evidence="3">
    <location>
        <begin position="111"/>
        <end position="184"/>
    </location>
</feature>
<keyword evidence="2" id="KW-0472">Membrane</keyword>
<keyword evidence="2" id="KW-0812">Transmembrane</keyword>
<proteinExistence type="predicted"/>
<dbReference type="Proteomes" id="UP001501116">
    <property type="component" value="Unassembled WGS sequence"/>
</dbReference>
<evidence type="ECO:0000313" key="5">
    <source>
        <dbReference type="Proteomes" id="UP001501116"/>
    </source>
</evidence>
<evidence type="ECO:0000256" key="1">
    <source>
        <dbReference type="SAM" id="MobiDB-lite"/>
    </source>
</evidence>
<feature type="region of interest" description="Disordered" evidence="1">
    <location>
        <begin position="1"/>
        <end position="36"/>
    </location>
</feature>
<dbReference type="EMBL" id="BAAANN010000067">
    <property type="protein sequence ID" value="GAA1992771.1"/>
    <property type="molecule type" value="Genomic_DNA"/>
</dbReference>
<feature type="transmembrane region" description="Helical" evidence="2">
    <location>
        <begin position="85"/>
        <end position="107"/>
    </location>
</feature>
<comment type="caution">
    <text evidence="4">The sequence shown here is derived from an EMBL/GenBank/DDBJ whole genome shotgun (WGS) entry which is preliminary data.</text>
</comment>
<gene>
    <name evidence="4" type="ORF">GCM10009754_84770</name>
</gene>
<feature type="compositionally biased region" description="Pro residues" evidence="1">
    <location>
        <begin position="330"/>
        <end position="342"/>
    </location>
</feature>
<sequence>METELSGVNVPGWPPRSRAEDEDFARAVDGGAPSTEDDELAVVGALRGLGDLGTLDQATRHRIHSGIIERLAPAGEQDQPRRPQVLAGVLVAAAAAVLIVGALGMLLSKDALPGDTLYDVKRAGESASLGLTFDEQGKAAKYLEFAGTRLDELAALHGKGAAESGYRRVLADFTTDAANGAARLSVLGVEDGGVQLTELQGWTRQQATRLVTAKADLPPSASAGYETSVALLSRIDARAGALAARLQCYLITAGESDDLGAVPATGPCDPPQGNQGTAQGEPPPATEPGPRQDLSDGTVPMPTQRFLSQLDSPAPTPPSPTAPGAVSAPPVIPPPIPTPTGPRLPSTPAKPPLLSIPPLIPGLPGLGIG</sequence>
<evidence type="ECO:0000259" key="3">
    <source>
        <dbReference type="Pfam" id="PF18915"/>
    </source>
</evidence>
<name>A0ABP5E7Z3_9PSEU</name>